<protein>
    <submittedName>
        <fullName evidence="1">Uncharacterized protein</fullName>
    </submittedName>
</protein>
<reference evidence="1" key="1">
    <citation type="submission" date="2014-09" db="EMBL/GenBank/DDBJ databases">
        <authorList>
            <person name="Magalhaes I.L.F."/>
            <person name="Oliveira U."/>
            <person name="Santos F.R."/>
            <person name="Vidigal T.H.D.A."/>
            <person name="Brescovit A.D."/>
            <person name="Santos A.J."/>
        </authorList>
    </citation>
    <scope>NUCLEOTIDE SEQUENCE</scope>
    <source>
        <tissue evidence="1">Shoot tissue taken approximately 20 cm above the soil surface</tissue>
    </source>
</reference>
<sequence>MSFRQRRQGGCHWQVLQRCRCRTGTRSRGVCARCVLPHWRGDAGESRERSARRSPSTVAQRVVAHMAAAGGMSDRTRPLEQI</sequence>
<dbReference type="AlphaFoldDB" id="A0A0A9H8B7"/>
<dbReference type="EMBL" id="GBRH01166815">
    <property type="protein sequence ID" value="JAE31081.1"/>
    <property type="molecule type" value="Transcribed_RNA"/>
</dbReference>
<evidence type="ECO:0000313" key="1">
    <source>
        <dbReference type="EMBL" id="JAE31081.1"/>
    </source>
</evidence>
<proteinExistence type="predicted"/>
<reference evidence="1" key="2">
    <citation type="journal article" date="2015" name="Data Brief">
        <title>Shoot transcriptome of the giant reed, Arundo donax.</title>
        <authorList>
            <person name="Barrero R.A."/>
            <person name="Guerrero F.D."/>
            <person name="Moolhuijzen P."/>
            <person name="Goolsby J.A."/>
            <person name="Tidwell J."/>
            <person name="Bellgard S.E."/>
            <person name="Bellgard M.I."/>
        </authorList>
    </citation>
    <scope>NUCLEOTIDE SEQUENCE</scope>
    <source>
        <tissue evidence="1">Shoot tissue taken approximately 20 cm above the soil surface</tissue>
    </source>
</reference>
<accession>A0A0A9H8B7</accession>
<name>A0A0A9H8B7_ARUDO</name>
<organism evidence="1">
    <name type="scientific">Arundo donax</name>
    <name type="common">Giant reed</name>
    <name type="synonym">Donax arundinaceus</name>
    <dbReference type="NCBI Taxonomy" id="35708"/>
    <lineage>
        <taxon>Eukaryota</taxon>
        <taxon>Viridiplantae</taxon>
        <taxon>Streptophyta</taxon>
        <taxon>Embryophyta</taxon>
        <taxon>Tracheophyta</taxon>
        <taxon>Spermatophyta</taxon>
        <taxon>Magnoliopsida</taxon>
        <taxon>Liliopsida</taxon>
        <taxon>Poales</taxon>
        <taxon>Poaceae</taxon>
        <taxon>PACMAD clade</taxon>
        <taxon>Arundinoideae</taxon>
        <taxon>Arundineae</taxon>
        <taxon>Arundo</taxon>
    </lineage>
</organism>